<name>A0A917TKY8_9BACI</name>
<feature type="region of interest" description="Disordered" evidence="1">
    <location>
        <begin position="47"/>
        <end position="98"/>
    </location>
</feature>
<dbReference type="AlphaFoldDB" id="A0A917TKY8"/>
<evidence type="ECO:0000313" key="3">
    <source>
        <dbReference type="Proteomes" id="UP000618460"/>
    </source>
</evidence>
<comment type="caution">
    <text evidence="2">The sequence shown here is derived from an EMBL/GenBank/DDBJ whole genome shotgun (WGS) entry which is preliminary data.</text>
</comment>
<gene>
    <name evidence="2" type="ORF">GCM10011351_07980</name>
</gene>
<dbReference type="EMBL" id="BMLG01000002">
    <property type="protein sequence ID" value="GGM24636.1"/>
    <property type="molecule type" value="Genomic_DNA"/>
</dbReference>
<dbReference type="Proteomes" id="UP000618460">
    <property type="component" value="Unassembled WGS sequence"/>
</dbReference>
<protein>
    <submittedName>
        <fullName evidence="2">Uncharacterized protein</fullName>
    </submittedName>
</protein>
<dbReference type="OrthoDB" id="2974714at2"/>
<accession>A0A917TKY8</accession>
<dbReference type="RefSeq" id="WP_117153212.1">
    <property type="nucleotide sequence ID" value="NZ_BMLG01000002.1"/>
</dbReference>
<feature type="compositionally biased region" description="Basic and acidic residues" evidence="1">
    <location>
        <begin position="67"/>
        <end position="98"/>
    </location>
</feature>
<proteinExistence type="predicted"/>
<organism evidence="2 3">
    <name type="scientific">Paraliobacillus quinghaiensis</name>
    <dbReference type="NCBI Taxonomy" id="470815"/>
    <lineage>
        <taxon>Bacteria</taxon>
        <taxon>Bacillati</taxon>
        <taxon>Bacillota</taxon>
        <taxon>Bacilli</taxon>
        <taxon>Bacillales</taxon>
        <taxon>Bacillaceae</taxon>
        <taxon>Paraliobacillus</taxon>
    </lineage>
</organism>
<feature type="compositionally biased region" description="Basic and acidic residues" evidence="1">
    <location>
        <begin position="48"/>
        <end position="60"/>
    </location>
</feature>
<evidence type="ECO:0000256" key="1">
    <source>
        <dbReference type="SAM" id="MobiDB-lite"/>
    </source>
</evidence>
<evidence type="ECO:0000313" key="2">
    <source>
        <dbReference type="EMBL" id="GGM24636.1"/>
    </source>
</evidence>
<reference evidence="2" key="1">
    <citation type="journal article" date="2014" name="Int. J. Syst. Evol. Microbiol.">
        <title>Complete genome sequence of Corynebacterium casei LMG S-19264T (=DSM 44701T), isolated from a smear-ripened cheese.</title>
        <authorList>
            <consortium name="US DOE Joint Genome Institute (JGI-PGF)"/>
            <person name="Walter F."/>
            <person name="Albersmeier A."/>
            <person name="Kalinowski J."/>
            <person name="Ruckert C."/>
        </authorList>
    </citation>
    <scope>NUCLEOTIDE SEQUENCE</scope>
    <source>
        <strain evidence="2">CGMCC 1.6333</strain>
    </source>
</reference>
<keyword evidence="3" id="KW-1185">Reference proteome</keyword>
<reference evidence="2" key="2">
    <citation type="submission" date="2020-09" db="EMBL/GenBank/DDBJ databases">
        <authorList>
            <person name="Sun Q."/>
            <person name="Zhou Y."/>
        </authorList>
    </citation>
    <scope>NUCLEOTIDE SEQUENCE</scope>
    <source>
        <strain evidence="2">CGMCC 1.6333</strain>
    </source>
</reference>
<sequence>MSEEKKEPKKVIHVKDLVIKADNVYFEPQQEQHRPYERQRPFDAFFGQRREEGPHERVEAVQEEEYKEDKHEEVEEEILESKDEHKEERNERRPFSWL</sequence>